<dbReference type="PANTHER" id="PTHR37947:SF1">
    <property type="entry name" value="BLL2462 PROTEIN"/>
    <property type="match status" value="1"/>
</dbReference>
<accession>A0A2A2GAB6</accession>
<comment type="caution">
    <text evidence="2">The sequence shown here is derived from an EMBL/GenBank/DDBJ whole genome shotgun (WGS) entry which is preliminary data.</text>
</comment>
<feature type="transmembrane region" description="Helical" evidence="1">
    <location>
        <begin position="631"/>
        <end position="653"/>
    </location>
</feature>
<reference evidence="2 3" key="1">
    <citation type="submission" date="2017-08" db="EMBL/GenBank/DDBJ databases">
        <title>Aliifodinibius alkalisoli sp. nov., isolated from saline alkaline soil.</title>
        <authorList>
            <person name="Liu D."/>
            <person name="Zhang G."/>
        </authorList>
    </citation>
    <scope>NUCLEOTIDE SEQUENCE [LARGE SCALE GENOMIC DNA]</scope>
    <source>
        <strain evidence="2 3">WN023</strain>
    </source>
</reference>
<keyword evidence="1" id="KW-0472">Membrane</keyword>
<keyword evidence="1" id="KW-0812">Transmembrane</keyword>
<keyword evidence="1" id="KW-1133">Transmembrane helix</keyword>
<gene>
    <name evidence="2" type="ORF">CK503_08955</name>
</gene>
<proteinExistence type="predicted"/>
<organism evidence="2 3">
    <name type="scientific">Fodinibius salipaludis</name>
    <dbReference type="NCBI Taxonomy" id="2032627"/>
    <lineage>
        <taxon>Bacteria</taxon>
        <taxon>Pseudomonadati</taxon>
        <taxon>Balneolota</taxon>
        <taxon>Balneolia</taxon>
        <taxon>Balneolales</taxon>
        <taxon>Balneolaceae</taxon>
        <taxon>Fodinibius</taxon>
    </lineage>
</organism>
<dbReference type="SUPFAM" id="SSF53300">
    <property type="entry name" value="vWA-like"/>
    <property type="match status" value="1"/>
</dbReference>
<dbReference type="InterPro" id="IPR036465">
    <property type="entry name" value="vWFA_dom_sf"/>
</dbReference>
<protein>
    <recommendedName>
        <fullName evidence="4">VWFA domain-containing protein</fullName>
    </recommendedName>
</protein>
<evidence type="ECO:0000256" key="1">
    <source>
        <dbReference type="SAM" id="Phobius"/>
    </source>
</evidence>
<evidence type="ECO:0008006" key="4">
    <source>
        <dbReference type="Google" id="ProtNLM"/>
    </source>
</evidence>
<dbReference type="AlphaFoldDB" id="A0A2A2GAB6"/>
<dbReference type="Gene3D" id="3.40.50.410">
    <property type="entry name" value="von Willebrand factor, type A domain"/>
    <property type="match status" value="1"/>
</dbReference>
<keyword evidence="3" id="KW-1185">Reference proteome</keyword>
<dbReference type="EMBL" id="NSKE01000006">
    <property type="protein sequence ID" value="PAU93793.1"/>
    <property type="molecule type" value="Genomic_DNA"/>
</dbReference>
<dbReference type="Proteomes" id="UP000218831">
    <property type="component" value="Unassembled WGS sequence"/>
</dbReference>
<dbReference type="PANTHER" id="PTHR37947">
    <property type="entry name" value="BLL2462 PROTEIN"/>
    <property type="match status" value="1"/>
</dbReference>
<evidence type="ECO:0000313" key="3">
    <source>
        <dbReference type="Proteomes" id="UP000218831"/>
    </source>
</evidence>
<evidence type="ECO:0000313" key="2">
    <source>
        <dbReference type="EMBL" id="PAU93793.1"/>
    </source>
</evidence>
<sequence length="660" mass="74544">MRTCVYFILLLLLINPFIKKENSYYEPANVVVLLDNSASTQIEKKDYQGSKSYTQLLQELGLSDETNVNYQFYKVGSQAEQSEIDSLTFDEDQTNLTAGIEAIRSNQNNTNAALFISDGIYTTGKNPVYETSNINIPVFSIGLGDTTFQKDVLVSSISTNSTGYLNSTHSITTTINSKGFKGNSIRVQLKKRNEILSEKVIAPEIRNSSQEVNFDLLLDREGLQQYEIHVPTLSDESTSANNTQRFTVDVEDAKQQILSLALEVHPDVRFIRSFLSTDENTELINRTWLKGNNFIEGTFSSAVTDSLDLAIIHGYPSAGLPTEVKEKLAMIGENIPLIVLATPQFNPQQFEQDVTGLPVNSTGRWNYGQISLLLEAKTSAHPITELPGVTYNQLPNLMGPVENISAASYANMLFSSSYRGEDIQKPSVIAHELGNKRHLFVTAYNWYRFTQDQNPETQAFVRQLWQNMISWTATDPNNKLLDIQPQQDSFTGSEPVIIEGYLKNERGENESEANITISISSDTLDGRIYSMENRDNGNYRLHIPPMAEGIYSFEATAQKGERTLGTERGEFSVSASNAEYIDIDRNEQLLRQIARNTGGQYFPFDSVDGFWNQLEEKGLLDRQEQVDTKFFYLYQHISWFILVIILLCSEWILRKYLSLP</sequence>
<name>A0A2A2GAB6_9BACT</name>